<dbReference type="RefSeq" id="WP_306099245.1">
    <property type="nucleotide sequence ID" value="NZ_CP162602.1"/>
</dbReference>
<dbReference type="AlphaFoldDB" id="A0AB39HLD2"/>
<dbReference type="GO" id="GO:0071949">
    <property type="term" value="F:FAD binding"/>
    <property type="evidence" value="ECO:0007669"/>
    <property type="project" value="TreeGrafter"/>
</dbReference>
<evidence type="ECO:0000256" key="12">
    <source>
        <dbReference type="PIRSR" id="PIRSR602081-1"/>
    </source>
</evidence>
<comment type="similarity">
    <text evidence="2">Belongs to the DNA photolyase class-1 family.</text>
</comment>
<dbReference type="InterPro" id="IPR005101">
    <property type="entry name" value="Cryptochr/Photolyase_FAD-bd"/>
</dbReference>
<dbReference type="SUPFAM" id="SSF52425">
    <property type="entry name" value="Cryptochrome/photolyase, N-terminal domain"/>
    <property type="match status" value="1"/>
</dbReference>
<dbReference type="PRINTS" id="PR00147">
    <property type="entry name" value="DNAPHOTLYASE"/>
</dbReference>
<dbReference type="Pfam" id="PF03441">
    <property type="entry name" value="FAD_binding_7"/>
    <property type="match status" value="1"/>
</dbReference>
<proteinExistence type="inferred from homology"/>
<keyword evidence="7 14" id="KW-0157">Chromophore</keyword>
<keyword evidence="16" id="KW-0456">Lyase</keyword>
<dbReference type="InterPro" id="IPR036134">
    <property type="entry name" value="Crypto/Photolyase_FAD-like_sf"/>
</dbReference>
<dbReference type="NCBIfam" id="NF007955">
    <property type="entry name" value="PRK10674.1"/>
    <property type="match status" value="1"/>
</dbReference>
<dbReference type="FunFam" id="1.10.579.10:FF:000003">
    <property type="entry name" value="Deoxyribodipyrimidine photo-lyase"/>
    <property type="match status" value="1"/>
</dbReference>
<comment type="catalytic activity">
    <reaction evidence="9">
        <text>cyclobutadipyrimidine (in DNA) = 2 pyrimidine residues (in DNA).</text>
        <dbReference type="EC" id="4.1.99.3"/>
    </reaction>
</comment>
<dbReference type="EC" id="4.1.99.3" evidence="3"/>
<dbReference type="InterPro" id="IPR018394">
    <property type="entry name" value="DNA_photolyase_1_CS_C"/>
</dbReference>
<keyword evidence="5 12" id="KW-0285">Flavoprotein</keyword>
<keyword evidence="16" id="KW-0614">Plasmid</keyword>
<dbReference type="Gene3D" id="3.40.50.620">
    <property type="entry name" value="HUPs"/>
    <property type="match status" value="1"/>
</dbReference>
<evidence type="ECO:0000256" key="6">
    <source>
        <dbReference type="ARBA" id="ARBA00022827"/>
    </source>
</evidence>
<dbReference type="GO" id="GO:0009416">
    <property type="term" value="P:response to light stimulus"/>
    <property type="evidence" value="ECO:0007669"/>
    <property type="project" value="TreeGrafter"/>
</dbReference>
<feature type="site" description="Electron transfer via tryptophanyl radical" evidence="13">
    <location>
        <position position="307"/>
    </location>
</feature>
<comment type="function">
    <text evidence="10">Involved in repair of UV radiation-induced DNA damage. Catalyzes the light-dependent monomerization (300-600 nm) of cyclobutyl pyrimidine dimers (in cis-syn configuration), which are formed between adjacent bases on the same DNA strand upon exposure to ultraviolet radiation.</text>
</comment>
<dbReference type="InterPro" id="IPR006050">
    <property type="entry name" value="DNA_photolyase_N"/>
</dbReference>
<protein>
    <recommendedName>
        <fullName evidence="4">Deoxyribodipyrimidine photo-lyase</fullName>
        <ecNumber evidence="3">4.1.99.3</ecNumber>
    </recommendedName>
    <alternativeName>
        <fullName evidence="8">DNA photolyase</fullName>
    </alternativeName>
    <alternativeName>
        <fullName evidence="11">Photoreactivating enzyme</fullName>
    </alternativeName>
</protein>
<feature type="site" description="Electron transfer via tryptophanyl radical" evidence="13">
    <location>
        <position position="360"/>
    </location>
</feature>
<feature type="binding site" evidence="12">
    <location>
        <begin position="235"/>
        <end position="239"/>
    </location>
    <ligand>
        <name>FAD</name>
        <dbReference type="ChEBI" id="CHEBI:57692"/>
    </ligand>
</feature>
<dbReference type="PROSITE" id="PS00691">
    <property type="entry name" value="DNA_PHOTOLYASES_1_2"/>
    <property type="match status" value="1"/>
</dbReference>
<dbReference type="Pfam" id="PF00875">
    <property type="entry name" value="DNA_photolyase"/>
    <property type="match status" value="1"/>
</dbReference>
<sequence>MKVVWFRRDLRTLDNTALLRAIDTGEPVLALYVASPEQWQTHHMSPAQSDLIKRRLVELNHELDALNIPLLYQQVATFDDMVDLLAEVVSEYHCDEVFANKEYEVNEVLRDEKVAEHLTKHQVKWRSFDDKCLLKPGAVLNKQGEYFKVFTPYKKAWLKQYQPPVIEKTSPATEHRQDVTQWRYHGDVVWDYPVVDTATNWPVQTREILAALRQFCRQESRHYHQRRDFPSLDATSRLSAYLAIGALSARQCVARLFYESHHSDLNEGQETWLSELIWREFYQHLLFFEPKLVKGQAFLPWETRIQWRQSEAWLTRWQQGKTGYPIVDAAMRQLNQDYWMHNRLRMVVASFLVKDLQLDWRLGEQYFMSQLIDGDFAANNGGWQWSASTGCDGQPYFRIFNPITQGKRFDEAGQFIRRWLPELASVPDNYIHEPWRWSRFNTLTYPEPMVEHKQARLITLDWFKQAKDGE</sequence>
<feature type="binding site" evidence="12">
    <location>
        <begin position="373"/>
        <end position="375"/>
    </location>
    <ligand>
        <name>FAD</name>
        <dbReference type="ChEBI" id="CHEBI:57692"/>
    </ligand>
</feature>
<evidence type="ECO:0000256" key="3">
    <source>
        <dbReference type="ARBA" id="ARBA00013149"/>
    </source>
</evidence>
<dbReference type="SUPFAM" id="SSF48173">
    <property type="entry name" value="Cryptochrome/photolyase FAD-binding domain"/>
    <property type="match status" value="1"/>
</dbReference>
<evidence type="ECO:0000259" key="15">
    <source>
        <dbReference type="PROSITE" id="PS51645"/>
    </source>
</evidence>
<keyword evidence="6 12" id="KW-0274">FAD</keyword>
<evidence type="ECO:0000256" key="14">
    <source>
        <dbReference type="RuleBase" id="RU004182"/>
    </source>
</evidence>
<organism evidence="16">
    <name type="scientific">Vibrio sp. HB236076</name>
    <dbReference type="NCBI Taxonomy" id="3232307"/>
    <lineage>
        <taxon>Bacteria</taxon>
        <taxon>Pseudomonadati</taxon>
        <taxon>Pseudomonadota</taxon>
        <taxon>Gammaproteobacteria</taxon>
        <taxon>Vibrionales</taxon>
        <taxon>Vibrionaceae</taxon>
        <taxon>Vibrio</taxon>
    </lineage>
</organism>
<accession>A0AB39HLD2</accession>
<name>A0AB39HLD2_9VIBR</name>
<evidence type="ECO:0000256" key="2">
    <source>
        <dbReference type="ARBA" id="ARBA00005862"/>
    </source>
</evidence>
<feature type="domain" description="Photolyase/cryptochrome alpha/beta" evidence="15">
    <location>
        <begin position="1"/>
        <end position="133"/>
    </location>
</feature>
<dbReference type="GO" id="GO:0000719">
    <property type="term" value="P:photoreactive repair"/>
    <property type="evidence" value="ECO:0007669"/>
    <property type="project" value="UniProtKB-ARBA"/>
</dbReference>
<dbReference type="PROSITE" id="PS51645">
    <property type="entry name" value="PHR_CRY_ALPHA_BETA"/>
    <property type="match status" value="1"/>
</dbReference>
<dbReference type="GO" id="GO:0003904">
    <property type="term" value="F:deoxyribodipyrimidine photo-lyase activity"/>
    <property type="evidence" value="ECO:0007669"/>
    <property type="project" value="UniProtKB-EC"/>
</dbReference>
<geneLocation type="plasmid" evidence="16">
    <name>p-HB236076</name>
</geneLocation>
<dbReference type="Gene3D" id="1.25.40.80">
    <property type="match status" value="1"/>
</dbReference>
<evidence type="ECO:0000256" key="10">
    <source>
        <dbReference type="ARBA" id="ARBA00059220"/>
    </source>
</evidence>
<evidence type="ECO:0000256" key="13">
    <source>
        <dbReference type="PIRSR" id="PIRSR602081-2"/>
    </source>
</evidence>
<reference evidence="16" key="1">
    <citation type="submission" date="2024-07" db="EMBL/GenBank/DDBJ databases">
        <title>Genome Analysis of a Potential Novel Vibrio Species Secreting pH- and Thermo-stable Alginate Lyase and its Application in Producing Alginate Oligosaccharides.</title>
        <authorList>
            <person name="Huang H."/>
            <person name="Bao K."/>
        </authorList>
    </citation>
    <scope>NUCLEOTIDE SEQUENCE</scope>
    <source>
        <strain evidence="16">HB236076</strain>
        <plasmid evidence="16">p-HB236076</plasmid>
    </source>
</reference>
<feature type="binding site" evidence="12">
    <location>
        <position position="272"/>
    </location>
    <ligand>
        <name>FAD</name>
        <dbReference type="ChEBI" id="CHEBI:57692"/>
    </ligand>
</feature>
<comment type="similarity">
    <text evidence="14">Belongs to the DNA photolyase family.</text>
</comment>
<feature type="site" description="Electron transfer via tryptophanyl radical" evidence="13">
    <location>
        <position position="383"/>
    </location>
</feature>
<dbReference type="InterPro" id="IPR002081">
    <property type="entry name" value="Cryptochrome/DNA_photolyase_1"/>
</dbReference>
<evidence type="ECO:0000256" key="8">
    <source>
        <dbReference type="ARBA" id="ARBA00031671"/>
    </source>
</evidence>
<dbReference type="GO" id="GO:0003677">
    <property type="term" value="F:DNA binding"/>
    <property type="evidence" value="ECO:0007669"/>
    <property type="project" value="TreeGrafter"/>
</dbReference>
<evidence type="ECO:0000313" key="16">
    <source>
        <dbReference type="EMBL" id="XDK27066.1"/>
    </source>
</evidence>
<comment type="cofactor">
    <cofactor evidence="1">
        <name>(6R)-5,10-methylene-5,6,7,8-tetrahydrofolate</name>
        <dbReference type="ChEBI" id="CHEBI:15636"/>
    </cofactor>
</comment>
<dbReference type="KEGG" id="vih:AB0763_14980"/>
<comment type="cofactor">
    <cofactor evidence="12">
        <name>FAD</name>
        <dbReference type="ChEBI" id="CHEBI:57692"/>
    </cofactor>
    <text evidence="12">Binds 1 FAD per subunit.</text>
</comment>
<evidence type="ECO:0000256" key="9">
    <source>
        <dbReference type="ARBA" id="ARBA00033999"/>
    </source>
</evidence>
<evidence type="ECO:0000256" key="4">
    <source>
        <dbReference type="ARBA" id="ARBA00014046"/>
    </source>
</evidence>
<evidence type="ECO:0000256" key="1">
    <source>
        <dbReference type="ARBA" id="ARBA00001932"/>
    </source>
</evidence>
<dbReference type="InterPro" id="IPR014729">
    <property type="entry name" value="Rossmann-like_a/b/a_fold"/>
</dbReference>
<dbReference type="PANTHER" id="PTHR11455:SF9">
    <property type="entry name" value="CRYPTOCHROME CIRCADIAN CLOCK 5 ISOFORM X1"/>
    <property type="match status" value="1"/>
</dbReference>
<dbReference type="PROSITE" id="PS00394">
    <property type="entry name" value="DNA_PHOTOLYASES_1_1"/>
    <property type="match status" value="1"/>
</dbReference>
<dbReference type="InterPro" id="IPR036155">
    <property type="entry name" value="Crypto/Photolyase_N_sf"/>
</dbReference>
<dbReference type="PANTHER" id="PTHR11455">
    <property type="entry name" value="CRYPTOCHROME"/>
    <property type="match status" value="1"/>
</dbReference>
<feature type="binding site" evidence="12">
    <location>
        <begin position="275"/>
        <end position="282"/>
    </location>
    <ligand>
        <name>FAD</name>
        <dbReference type="ChEBI" id="CHEBI:57692"/>
    </ligand>
</feature>
<dbReference type="EMBL" id="CP162602">
    <property type="protein sequence ID" value="XDK27066.1"/>
    <property type="molecule type" value="Genomic_DNA"/>
</dbReference>
<evidence type="ECO:0000256" key="7">
    <source>
        <dbReference type="ARBA" id="ARBA00022991"/>
    </source>
</evidence>
<dbReference type="Gene3D" id="1.10.579.10">
    <property type="entry name" value="DNA Cyclobutane Dipyrimidine Photolyase, subunit A, domain 3"/>
    <property type="match status" value="1"/>
</dbReference>
<gene>
    <name evidence="16" type="primary">phrB</name>
    <name evidence="16" type="ORF">AB0763_14980</name>
</gene>
<evidence type="ECO:0000256" key="11">
    <source>
        <dbReference type="ARBA" id="ARBA00083107"/>
    </source>
</evidence>
<evidence type="ECO:0000256" key="5">
    <source>
        <dbReference type="ARBA" id="ARBA00022630"/>
    </source>
</evidence>
<feature type="binding site" evidence="12">
    <location>
        <position position="223"/>
    </location>
    <ligand>
        <name>FAD</name>
        <dbReference type="ChEBI" id="CHEBI:57692"/>
    </ligand>
</feature>